<sequence length="274" mass="29604">ASEALESYLALESDAASQGDARWRVGCAKHWLAVLRGENSATAPAEYVAKLFDSYADKFDEHLVEKLGYHTPELLAEEIRITTETLAREGKTASLRRCADLGCGTGLMGPPLRKLGVEWLEGVDLSANMLQKAREKGRGYDRLVCGDLVDIFEPGQDGKSPTFDLVVAADVFVYVGDLKPALAATARSLVKPHGLVAFSTEAPPCKGGSNEDEGAVPEDGFKLTETGRYIHCATYVQRTAEACGLSLWATKDVVLRKNGGKPVHGHIHILRHAT</sequence>
<reference evidence="2" key="1">
    <citation type="submission" date="2021-02" db="EMBL/GenBank/DDBJ databases">
        <authorList>
            <person name="Dougan E. K."/>
            <person name="Rhodes N."/>
            <person name="Thang M."/>
            <person name="Chan C."/>
        </authorList>
    </citation>
    <scope>NUCLEOTIDE SEQUENCE</scope>
</reference>
<accession>A0A813J8C5</accession>
<feature type="non-terminal residue" evidence="2">
    <location>
        <position position="1"/>
    </location>
</feature>
<proteinExistence type="predicted"/>
<evidence type="ECO:0000259" key="1">
    <source>
        <dbReference type="Pfam" id="PF08242"/>
    </source>
</evidence>
<dbReference type="PANTHER" id="PTHR43464">
    <property type="entry name" value="METHYLTRANSFERASE"/>
    <property type="match status" value="1"/>
</dbReference>
<dbReference type="InterPro" id="IPR029063">
    <property type="entry name" value="SAM-dependent_MTases_sf"/>
</dbReference>
<comment type="caution">
    <text evidence="2">The sequence shown here is derived from an EMBL/GenBank/DDBJ whole genome shotgun (WGS) entry which is preliminary data.</text>
</comment>
<dbReference type="PANTHER" id="PTHR43464:SF83">
    <property type="entry name" value="MALONYL-[ACYL-CARRIER PROTEIN] O-METHYLTRANSFERASE"/>
    <property type="match status" value="1"/>
</dbReference>
<feature type="domain" description="Methyltransferase type 12" evidence="1">
    <location>
        <begin position="100"/>
        <end position="195"/>
    </location>
</feature>
<dbReference type="Pfam" id="PF08242">
    <property type="entry name" value="Methyltransf_12"/>
    <property type="match status" value="1"/>
</dbReference>
<dbReference type="SUPFAM" id="SSF53335">
    <property type="entry name" value="S-adenosyl-L-methionine-dependent methyltransferases"/>
    <property type="match status" value="1"/>
</dbReference>
<dbReference type="CDD" id="cd02440">
    <property type="entry name" value="AdoMet_MTases"/>
    <property type="match status" value="1"/>
</dbReference>
<gene>
    <name evidence="2" type="ORF">PGLA2088_LOCUS18249</name>
</gene>
<protein>
    <recommendedName>
        <fullName evidence="1">Methyltransferase type 12 domain-containing protein</fullName>
    </recommendedName>
</protein>
<organism evidence="2 3">
    <name type="scientific">Polarella glacialis</name>
    <name type="common">Dinoflagellate</name>
    <dbReference type="NCBI Taxonomy" id="89957"/>
    <lineage>
        <taxon>Eukaryota</taxon>
        <taxon>Sar</taxon>
        <taxon>Alveolata</taxon>
        <taxon>Dinophyceae</taxon>
        <taxon>Suessiales</taxon>
        <taxon>Suessiaceae</taxon>
        <taxon>Polarella</taxon>
    </lineage>
</organism>
<name>A0A813J8C5_POLGL</name>
<dbReference type="AlphaFoldDB" id="A0A813J8C5"/>
<evidence type="ECO:0000313" key="3">
    <source>
        <dbReference type="Proteomes" id="UP000626109"/>
    </source>
</evidence>
<evidence type="ECO:0000313" key="2">
    <source>
        <dbReference type="EMBL" id="CAE8672836.1"/>
    </source>
</evidence>
<dbReference type="Proteomes" id="UP000626109">
    <property type="component" value="Unassembled WGS sequence"/>
</dbReference>
<dbReference type="GO" id="GO:0008168">
    <property type="term" value="F:methyltransferase activity"/>
    <property type="evidence" value="ECO:0007669"/>
    <property type="project" value="TreeGrafter"/>
</dbReference>
<dbReference type="InterPro" id="IPR013217">
    <property type="entry name" value="Methyltransf_12"/>
</dbReference>
<dbReference type="EMBL" id="CAJNNW010024501">
    <property type="protein sequence ID" value="CAE8672836.1"/>
    <property type="molecule type" value="Genomic_DNA"/>
</dbReference>
<dbReference type="Gene3D" id="3.40.50.150">
    <property type="entry name" value="Vaccinia Virus protein VP39"/>
    <property type="match status" value="1"/>
</dbReference>